<proteinExistence type="predicted"/>
<protein>
    <submittedName>
        <fullName evidence="1">Uncharacterized protein</fullName>
    </submittedName>
</protein>
<dbReference type="Proteomes" id="UP001367676">
    <property type="component" value="Unassembled WGS sequence"/>
</dbReference>
<dbReference type="AlphaFoldDB" id="A0AAN9TCN1"/>
<comment type="caution">
    <text evidence="1">The sequence shown here is derived from an EMBL/GenBank/DDBJ whole genome shotgun (WGS) entry which is preliminary data.</text>
</comment>
<sequence length="151" mass="17034">MLIRGTISANMLIKSRYSLNGNSNLESNIFRKDELRTGHNEMTLGAGDQKKVKVVNTSAYGLGPEHHILMEGITMQPSKRSAIAQKSRESNRASFSWNALAGSLLTKEEPLHYLKKTSEGYTNTKLEGCHKLQLDLHLQQWKPNQFHKADQ</sequence>
<name>A0AAN9TCN1_9HEMI</name>
<dbReference type="EMBL" id="JBBCAQ010000035">
    <property type="protein sequence ID" value="KAK7578205.1"/>
    <property type="molecule type" value="Genomic_DNA"/>
</dbReference>
<evidence type="ECO:0000313" key="1">
    <source>
        <dbReference type="EMBL" id="KAK7578205.1"/>
    </source>
</evidence>
<gene>
    <name evidence="1" type="ORF">V9T40_010410</name>
</gene>
<keyword evidence="2" id="KW-1185">Reference proteome</keyword>
<organism evidence="1 2">
    <name type="scientific">Parthenolecanium corni</name>
    <dbReference type="NCBI Taxonomy" id="536013"/>
    <lineage>
        <taxon>Eukaryota</taxon>
        <taxon>Metazoa</taxon>
        <taxon>Ecdysozoa</taxon>
        <taxon>Arthropoda</taxon>
        <taxon>Hexapoda</taxon>
        <taxon>Insecta</taxon>
        <taxon>Pterygota</taxon>
        <taxon>Neoptera</taxon>
        <taxon>Paraneoptera</taxon>
        <taxon>Hemiptera</taxon>
        <taxon>Sternorrhyncha</taxon>
        <taxon>Coccoidea</taxon>
        <taxon>Coccidae</taxon>
        <taxon>Parthenolecanium</taxon>
    </lineage>
</organism>
<reference evidence="1 2" key="1">
    <citation type="submission" date="2024-03" db="EMBL/GenBank/DDBJ databases">
        <title>Adaptation during the transition from Ophiocordyceps entomopathogen to insect associate is accompanied by gene loss and intensified selection.</title>
        <authorList>
            <person name="Ward C.M."/>
            <person name="Onetto C.A."/>
            <person name="Borneman A.R."/>
        </authorList>
    </citation>
    <scope>NUCLEOTIDE SEQUENCE [LARGE SCALE GENOMIC DNA]</scope>
    <source>
        <strain evidence="1">AWRI1</strain>
        <tissue evidence="1">Single Adult Female</tissue>
    </source>
</reference>
<evidence type="ECO:0000313" key="2">
    <source>
        <dbReference type="Proteomes" id="UP001367676"/>
    </source>
</evidence>
<accession>A0AAN9TCN1</accession>